<feature type="domain" description="DUF4180" evidence="1">
    <location>
        <begin position="9"/>
        <end position="119"/>
    </location>
</feature>
<dbReference type="EMBL" id="JAOALG010000001">
    <property type="protein sequence ID" value="MEQ5839089.1"/>
    <property type="molecule type" value="Genomic_DNA"/>
</dbReference>
<dbReference type="Proteomes" id="UP001469089">
    <property type="component" value="Unassembled WGS sequence"/>
</dbReference>
<name>A0ABV1LII1_9BURK</name>
<sequence length="126" mass="13721">MPDVIKTLNGVQVLVFSADAAPITSEPDANALLEQIWAHDASWIAIPVERLSDDFFALHTRLAGTVLQKFVNYRVQVAIVGDLSRHLARSTALNDFVRESNRGGAVWFVPDLDALALRLAGAPASR</sequence>
<keyword evidence="3" id="KW-1185">Reference proteome</keyword>
<comment type="caution">
    <text evidence="2">The sequence shown here is derived from an EMBL/GenBank/DDBJ whole genome shotgun (WGS) entry which is preliminary data.</text>
</comment>
<evidence type="ECO:0000313" key="2">
    <source>
        <dbReference type="EMBL" id="MEQ5839089.1"/>
    </source>
</evidence>
<evidence type="ECO:0000259" key="1">
    <source>
        <dbReference type="Pfam" id="PF13788"/>
    </source>
</evidence>
<reference evidence="2 3" key="1">
    <citation type="journal article" date="2024" name="Chem. Sci.">
        <title>Discovery of a lagriamide polyketide by integrated genome mining, isotopic labeling, and untargeted metabolomics.</title>
        <authorList>
            <person name="Fergusson C.H."/>
            <person name="Saulog J."/>
            <person name="Paulo B.S."/>
            <person name="Wilson D.M."/>
            <person name="Liu D.Y."/>
            <person name="Morehouse N.J."/>
            <person name="Waterworth S."/>
            <person name="Barkei J."/>
            <person name="Gray C.A."/>
            <person name="Kwan J.C."/>
            <person name="Eustaquio A.S."/>
            <person name="Linington R.G."/>
        </authorList>
    </citation>
    <scope>NUCLEOTIDE SEQUENCE [LARGE SCALE GENOMIC DNA]</scope>
    <source>
        <strain evidence="2 3">RL17-338-BIF-B</strain>
    </source>
</reference>
<proteinExistence type="predicted"/>
<accession>A0ABV1LII1</accession>
<dbReference type="RefSeq" id="WP_349541689.1">
    <property type="nucleotide sequence ID" value="NZ_JAOALG010000001.1"/>
</dbReference>
<gene>
    <name evidence="2" type="ORF">N0A02_06510</name>
</gene>
<dbReference type="Pfam" id="PF13788">
    <property type="entry name" value="DUF4180"/>
    <property type="match status" value="1"/>
</dbReference>
<organism evidence="2 3">
    <name type="scientific">Paraburkholderia acidicola</name>
    <dbReference type="NCBI Taxonomy" id="1912599"/>
    <lineage>
        <taxon>Bacteria</taxon>
        <taxon>Pseudomonadati</taxon>
        <taxon>Pseudomonadota</taxon>
        <taxon>Betaproteobacteria</taxon>
        <taxon>Burkholderiales</taxon>
        <taxon>Burkholderiaceae</taxon>
        <taxon>Paraburkholderia</taxon>
    </lineage>
</organism>
<evidence type="ECO:0000313" key="3">
    <source>
        <dbReference type="Proteomes" id="UP001469089"/>
    </source>
</evidence>
<dbReference type="InterPro" id="IPR025438">
    <property type="entry name" value="DUF4180"/>
</dbReference>
<protein>
    <submittedName>
        <fullName evidence="2">DUF4180 domain-containing protein</fullName>
    </submittedName>
</protein>